<sequence>MIEKQCIFQRYIVVAFCIYLSNVAFASEADALDSSTGIESLLLKRRGTKAKTSQNSAYLVGRLYLMLLFMRLWKIALVEIHVLPHHRSPDEFKNEFKRALFLSGYNIACDGGWPFEAFEYFSGQGAVTGGDY</sequence>
<proteinExistence type="predicted"/>
<accession>A0A0N4VZ58</accession>
<evidence type="ECO:0000313" key="1">
    <source>
        <dbReference type="WBParaSite" id="HPLM_0000257901-mRNA-1"/>
    </source>
</evidence>
<name>A0A0N4VZ58_HAEPC</name>
<reference evidence="1" key="1">
    <citation type="submission" date="2017-02" db="UniProtKB">
        <authorList>
            <consortium name="WormBaseParasite"/>
        </authorList>
    </citation>
    <scope>IDENTIFICATION</scope>
</reference>
<organism evidence="1">
    <name type="scientific">Haemonchus placei</name>
    <name type="common">Barber's pole worm</name>
    <dbReference type="NCBI Taxonomy" id="6290"/>
    <lineage>
        <taxon>Eukaryota</taxon>
        <taxon>Metazoa</taxon>
        <taxon>Ecdysozoa</taxon>
        <taxon>Nematoda</taxon>
        <taxon>Chromadorea</taxon>
        <taxon>Rhabditida</taxon>
        <taxon>Rhabditina</taxon>
        <taxon>Rhabditomorpha</taxon>
        <taxon>Strongyloidea</taxon>
        <taxon>Trichostrongylidae</taxon>
        <taxon>Haemonchus</taxon>
    </lineage>
</organism>
<dbReference type="InterPro" id="IPR038765">
    <property type="entry name" value="Papain-like_cys_pep_sf"/>
</dbReference>
<dbReference type="SUPFAM" id="SSF54001">
    <property type="entry name" value="Cysteine proteinases"/>
    <property type="match status" value="1"/>
</dbReference>
<dbReference type="WBParaSite" id="HPLM_0000257901-mRNA-1">
    <property type="protein sequence ID" value="HPLM_0000257901-mRNA-1"/>
    <property type="gene ID" value="HPLM_0000257901"/>
</dbReference>
<dbReference type="AlphaFoldDB" id="A0A0N4VZ58"/>
<protein>
    <submittedName>
        <fullName evidence="1">DDE_Tnp_IS240 domain-containing protein</fullName>
    </submittedName>
</protein>